<dbReference type="EMBL" id="JARKNE010000004">
    <property type="protein sequence ID" value="KAK5835058.1"/>
    <property type="molecule type" value="Genomic_DNA"/>
</dbReference>
<sequence length="106" mass="12468">MWVMHRTSRGKKRCKWDRGPFEVIEQSGREIVNKAKPSVVNQEDSILVKLECEQERDITSCCRDVQTSRMVRVKNRHGDNFAHKNWPEEKPIRLKLGCPDNEDMTT</sequence>
<name>A0ABR0Q838_GOSAR</name>
<protein>
    <submittedName>
        <fullName evidence="1">Uncharacterized protein</fullName>
    </submittedName>
</protein>
<organism evidence="1 2">
    <name type="scientific">Gossypium arboreum</name>
    <name type="common">Tree cotton</name>
    <name type="synonym">Gossypium nanking</name>
    <dbReference type="NCBI Taxonomy" id="29729"/>
    <lineage>
        <taxon>Eukaryota</taxon>
        <taxon>Viridiplantae</taxon>
        <taxon>Streptophyta</taxon>
        <taxon>Embryophyta</taxon>
        <taxon>Tracheophyta</taxon>
        <taxon>Spermatophyta</taxon>
        <taxon>Magnoliopsida</taxon>
        <taxon>eudicotyledons</taxon>
        <taxon>Gunneridae</taxon>
        <taxon>Pentapetalae</taxon>
        <taxon>rosids</taxon>
        <taxon>malvids</taxon>
        <taxon>Malvales</taxon>
        <taxon>Malvaceae</taxon>
        <taxon>Malvoideae</taxon>
        <taxon>Gossypium</taxon>
    </lineage>
</organism>
<comment type="caution">
    <text evidence="1">The sequence shown here is derived from an EMBL/GenBank/DDBJ whole genome shotgun (WGS) entry which is preliminary data.</text>
</comment>
<dbReference type="Proteomes" id="UP001358586">
    <property type="component" value="Chromosome 4"/>
</dbReference>
<proteinExistence type="predicted"/>
<evidence type="ECO:0000313" key="1">
    <source>
        <dbReference type="EMBL" id="KAK5835058.1"/>
    </source>
</evidence>
<keyword evidence="2" id="KW-1185">Reference proteome</keyword>
<reference evidence="1 2" key="1">
    <citation type="submission" date="2023-03" db="EMBL/GenBank/DDBJ databases">
        <title>WGS of Gossypium arboreum.</title>
        <authorList>
            <person name="Yu D."/>
        </authorList>
    </citation>
    <scope>NUCLEOTIDE SEQUENCE [LARGE SCALE GENOMIC DNA]</scope>
    <source>
        <tissue evidence="1">Leaf</tissue>
    </source>
</reference>
<gene>
    <name evidence="1" type="ORF">PVK06_010743</name>
</gene>
<accession>A0ABR0Q838</accession>
<evidence type="ECO:0000313" key="2">
    <source>
        <dbReference type="Proteomes" id="UP001358586"/>
    </source>
</evidence>